<dbReference type="GO" id="GO:0006935">
    <property type="term" value="P:chemotaxis"/>
    <property type="evidence" value="ECO:0007669"/>
    <property type="project" value="InterPro"/>
</dbReference>
<dbReference type="PANTHER" id="PTHR30433">
    <property type="entry name" value="CHEMOTAXIS PROTEIN MOTA"/>
    <property type="match status" value="1"/>
</dbReference>
<evidence type="ECO:0000256" key="7">
    <source>
        <dbReference type="RuleBase" id="RU004057"/>
    </source>
</evidence>
<dbReference type="Pfam" id="PF01618">
    <property type="entry name" value="MotA_ExbB"/>
    <property type="match status" value="1"/>
</dbReference>
<evidence type="ECO:0000256" key="2">
    <source>
        <dbReference type="ARBA" id="ARBA00022475"/>
    </source>
</evidence>
<sequence>MDLATIIGLVLAFGSFFGSILMEGGSLAALINPSAMLLVFGGTIGASMVSVPLSTVIGIPNVVKHAFFGKHMDTAHVIQTLVGFAEKARREGLLALEEQAREIDDEFLKKGIQLAIDGTDPEMVREIMETEVAFLAQRHAEGAHFFTTLGGFAPTLGVIGTVSGLVHMLANLSDPGSMGPSIAAAFIATLYGVCTANLMFLPLGAKLKHSSQEEVLVREIMTEGILSIQAGDNPRIVEEKLKAFLSPKKRKAIEEALQAA</sequence>
<dbReference type="GO" id="GO:0015031">
    <property type="term" value="P:protein transport"/>
    <property type="evidence" value="ECO:0007669"/>
    <property type="project" value="UniProtKB-KW"/>
</dbReference>
<dbReference type="AlphaFoldDB" id="A0A402CQA2"/>
<dbReference type="PANTHER" id="PTHR30433:SF3">
    <property type="entry name" value="MOTILITY PROTEIN A"/>
    <property type="match status" value="1"/>
</dbReference>
<keyword evidence="5" id="KW-1133">Transmembrane helix</keyword>
<keyword evidence="4" id="KW-0283">Flagellar rotation</keyword>
<evidence type="ECO:0000256" key="5">
    <source>
        <dbReference type="ARBA" id="ARBA00022989"/>
    </source>
</evidence>
<comment type="subcellular location">
    <subcellularLocation>
        <location evidence="1">Cell membrane</location>
        <topology evidence="1">Multi-pass membrane protein</topology>
    </subcellularLocation>
    <subcellularLocation>
        <location evidence="7">Membrane</location>
        <topology evidence="7">Multi-pass membrane protein</topology>
    </subcellularLocation>
</comment>
<gene>
    <name evidence="8" type="ORF">CCAX7_48190</name>
</gene>
<evidence type="ECO:0000313" key="9">
    <source>
        <dbReference type="Proteomes" id="UP000287394"/>
    </source>
</evidence>
<dbReference type="GO" id="GO:0005886">
    <property type="term" value="C:plasma membrane"/>
    <property type="evidence" value="ECO:0007669"/>
    <property type="project" value="UniProtKB-SubCell"/>
</dbReference>
<evidence type="ECO:0000256" key="3">
    <source>
        <dbReference type="ARBA" id="ARBA00022692"/>
    </source>
</evidence>
<name>A0A402CQA2_9BACT</name>
<proteinExistence type="inferred from homology"/>
<keyword evidence="2" id="KW-1003">Cell membrane</keyword>
<reference evidence="8 9" key="1">
    <citation type="journal article" date="2019" name="Int. J. Syst. Evol. Microbiol.">
        <title>Capsulimonas corticalis gen. nov., sp. nov., an aerobic capsulated bacterium, of a novel bacterial order, Capsulimonadales ord. nov., of the class Armatimonadia of the phylum Armatimonadetes.</title>
        <authorList>
            <person name="Li J."/>
            <person name="Kudo C."/>
            <person name="Tonouchi A."/>
        </authorList>
    </citation>
    <scope>NUCLEOTIDE SEQUENCE [LARGE SCALE GENOMIC DNA]</scope>
    <source>
        <strain evidence="8 9">AX-7</strain>
    </source>
</reference>
<protein>
    <submittedName>
        <fullName evidence="8">Motility protein A</fullName>
    </submittedName>
</protein>
<dbReference type="GO" id="GO:0071978">
    <property type="term" value="P:bacterial-type flagellum-dependent swarming motility"/>
    <property type="evidence" value="ECO:0007669"/>
    <property type="project" value="InterPro"/>
</dbReference>
<dbReference type="OrthoDB" id="9806929at2"/>
<dbReference type="InterPro" id="IPR002898">
    <property type="entry name" value="MotA_ExbB_proton_chnl"/>
</dbReference>
<dbReference type="InterPro" id="IPR047055">
    <property type="entry name" value="MotA-like"/>
</dbReference>
<dbReference type="KEGG" id="ccot:CCAX7_48190"/>
<dbReference type="Pfam" id="PF20560">
    <property type="entry name" value="MotA_N"/>
    <property type="match status" value="1"/>
</dbReference>
<organism evidence="8 9">
    <name type="scientific">Capsulimonas corticalis</name>
    <dbReference type="NCBI Taxonomy" id="2219043"/>
    <lineage>
        <taxon>Bacteria</taxon>
        <taxon>Bacillati</taxon>
        <taxon>Armatimonadota</taxon>
        <taxon>Armatimonadia</taxon>
        <taxon>Capsulimonadales</taxon>
        <taxon>Capsulimonadaceae</taxon>
        <taxon>Capsulimonas</taxon>
    </lineage>
</organism>
<keyword evidence="7" id="KW-0813">Transport</keyword>
<comment type="similarity">
    <text evidence="7">Belongs to the exbB/tolQ family.</text>
</comment>
<keyword evidence="3" id="KW-0812">Transmembrane</keyword>
<dbReference type="EMBL" id="AP025739">
    <property type="protein sequence ID" value="BDI32768.1"/>
    <property type="molecule type" value="Genomic_DNA"/>
</dbReference>
<evidence type="ECO:0000256" key="1">
    <source>
        <dbReference type="ARBA" id="ARBA00004651"/>
    </source>
</evidence>
<keyword evidence="9" id="KW-1185">Reference proteome</keyword>
<keyword evidence="7" id="KW-0653">Protein transport</keyword>
<dbReference type="FunCoup" id="A0A402CQA2">
    <property type="interactions" value="97"/>
</dbReference>
<evidence type="ECO:0000256" key="4">
    <source>
        <dbReference type="ARBA" id="ARBA00022779"/>
    </source>
</evidence>
<dbReference type="InterPro" id="IPR046786">
    <property type="entry name" value="MotA_N"/>
</dbReference>
<dbReference type="Proteomes" id="UP000287394">
    <property type="component" value="Chromosome"/>
</dbReference>
<evidence type="ECO:0000256" key="6">
    <source>
        <dbReference type="ARBA" id="ARBA00023136"/>
    </source>
</evidence>
<dbReference type="RefSeq" id="WP_119319533.1">
    <property type="nucleotide sequence ID" value="NZ_AP025739.1"/>
</dbReference>
<evidence type="ECO:0000313" key="8">
    <source>
        <dbReference type="EMBL" id="BDI32768.1"/>
    </source>
</evidence>
<keyword evidence="6" id="KW-0472">Membrane</keyword>
<accession>A0A402CQA2</accession>
<dbReference type="NCBIfam" id="NF006583">
    <property type="entry name" value="PRK09109.1"/>
    <property type="match status" value="1"/>
</dbReference>